<dbReference type="GO" id="GO:0016757">
    <property type="term" value="F:glycosyltransferase activity"/>
    <property type="evidence" value="ECO:0007669"/>
    <property type="project" value="UniProtKB-KW"/>
</dbReference>
<evidence type="ECO:0000313" key="5">
    <source>
        <dbReference type="EMBL" id="SEA63858.1"/>
    </source>
</evidence>
<dbReference type="AlphaFoldDB" id="A0A1H4CU53"/>
<evidence type="ECO:0000259" key="4">
    <source>
        <dbReference type="Pfam" id="PF00535"/>
    </source>
</evidence>
<keyword evidence="3 5" id="KW-0808">Transferase</keyword>
<evidence type="ECO:0000256" key="1">
    <source>
        <dbReference type="ARBA" id="ARBA00006739"/>
    </source>
</evidence>
<name>A0A1H4CU53_9RHOB</name>
<evidence type="ECO:0000313" key="6">
    <source>
        <dbReference type="Proteomes" id="UP000198703"/>
    </source>
</evidence>
<dbReference type="STRING" id="89524.SAMN05444370_10835"/>
<dbReference type="EMBL" id="FNQM01000008">
    <property type="protein sequence ID" value="SEA63858.1"/>
    <property type="molecule type" value="Genomic_DNA"/>
</dbReference>
<dbReference type="Proteomes" id="UP000198703">
    <property type="component" value="Unassembled WGS sequence"/>
</dbReference>
<keyword evidence="6" id="KW-1185">Reference proteome</keyword>
<dbReference type="Gene3D" id="3.90.550.10">
    <property type="entry name" value="Spore Coat Polysaccharide Biosynthesis Protein SpsA, Chain A"/>
    <property type="match status" value="1"/>
</dbReference>
<dbReference type="PANTHER" id="PTHR43179:SF12">
    <property type="entry name" value="GALACTOFURANOSYLTRANSFERASE GLFT2"/>
    <property type="match status" value="1"/>
</dbReference>
<evidence type="ECO:0000256" key="2">
    <source>
        <dbReference type="ARBA" id="ARBA00022676"/>
    </source>
</evidence>
<gene>
    <name evidence="5" type="ORF">SAMN05444370_10835</name>
</gene>
<dbReference type="OrthoDB" id="6653642at2"/>
<reference evidence="5 6" key="1">
    <citation type="submission" date="2016-10" db="EMBL/GenBank/DDBJ databases">
        <authorList>
            <person name="de Groot N.N."/>
        </authorList>
    </citation>
    <scope>NUCLEOTIDE SEQUENCE [LARGE SCALE GENOMIC DNA]</scope>
    <source>
        <strain evidence="5 6">DSM 15345</strain>
    </source>
</reference>
<protein>
    <submittedName>
        <fullName evidence="5">Glycosyltransferase, GT2 family</fullName>
    </submittedName>
</protein>
<proteinExistence type="inferred from homology"/>
<sequence length="288" mass="31626">MNAAVIIPHYNDVARLRRCLEALRGCEGYDAIERIVVDNASSEDMGAVAAAFPEIRFVTENSPGAAAARNRGVAETESPLLLFLDADCVPAADWIIAARRAMARPGADVVGGRVDVFDETPPPRSGAEAFDTLFAFDQKTYVEKKKFSVTANMLTSRAVFGAVGPFAPDVSEDIDWCWRAVGQGFRLVYDDAVRVAHPTRSDFTALLRKTRRTERELFRLAMTGRAPRLRWALRALAVAASPLLHAPRVLFSPKLATPGERLRALAAMTRIRLFRAWSMLRLAAGAVQ</sequence>
<dbReference type="PANTHER" id="PTHR43179">
    <property type="entry name" value="RHAMNOSYLTRANSFERASE WBBL"/>
    <property type="match status" value="1"/>
</dbReference>
<evidence type="ECO:0000256" key="3">
    <source>
        <dbReference type="ARBA" id="ARBA00022679"/>
    </source>
</evidence>
<dbReference type="InterPro" id="IPR029044">
    <property type="entry name" value="Nucleotide-diphossugar_trans"/>
</dbReference>
<feature type="domain" description="Glycosyltransferase 2-like" evidence="4">
    <location>
        <begin position="5"/>
        <end position="160"/>
    </location>
</feature>
<dbReference type="RefSeq" id="WP_093254206.1">
    <property type="nucleotide sequence ID" value="NZ_FNQM01000008.1"/>
</dbReference>
<dbReference type="SUPFAM" id="SSF53448">
    <property type="entry name" value="Nucleotide-diphospho-sugar transferases"/>
    <property type="match status" value="1"/>
</dbReference>
<dbReference type="InterPro" id="IPR001173">
    <property type="entry name" value="Glyco_trans_2-like"/>
</dbReference>
<accession>A0A1H4CU53</accession>
<keyword evidence="2" id="KW-0328">Glycosyltransferase</keyword>
<organism evidence="5 6">
    <name type="scientific">Rubrimonas cliftonensis</name>
    <dbReference type="NCBI Taxonomy" id="89524"/>
    <lineage>
        <taxon>Bacteria</taxon>
        <taxon>Pseudomonadati</taxon>
        <taxon>Pseudomonadota</taxon>
        <taxon>Alphaproteobacteria</taxon>
        <taxon>Rhodobacterales</taxon>
        <taxon>Paracoccaceae</taxon>
        <taxon>Rubrimonas</taxon>
    </lineage>
</organism>
<dbReference type="Pfam" id="PF00535">
    <property type="entry name" value="Glycos_transf_2"/>
    <property type="match status" value="1"/>
</dbReference>
<comment type="similarity">
    <text evidence="1">Belongs to the glycosyltransferase 2 family.</text>
</comment>